<dbReference type="Proteomes" id="UP000004605">
    <property type="component" value="Unassembled WGS sequence"/>
</dbReference>
<dbReference type="EMBL" id="AFWF01000249">
    <property type="protein sequence ID" value="EGU34188.1"/>
    <property type="molecule type" value="Genomic_DNA"/>
</dbReference>
<keyword evidence="1" id="KW-0812">Transmembrane</keyword>
<proteinExistence type="predicted"/>
<dbReference type="AlphaFoldDB" id="F9S604"/>
<sequence length="37" mass="4315">MDVFVVIVIGVTAYYIIDRLCAHRERMKEVKSEEGDE</sequence>
<comment type="caution">
    <text evidence="2">The sequence shown here is derived from an EMBL/GenBank/DDBJ whole genome shotgun (WGS) entry which is preliminary data.</text>
</comment>
<name>F9S604_9VIBR</name>
<keyword evidence="1" id="KW-1133">Transmembrane helix</keyword>
<keyword evidence="1" id="KW-0472">Membrane</keyword>
<protein>
    <submittedName>
        <fullName evidence="2">Uncharacterized protein</fullName>
    </submittedName>
</protein>
<keyword evidence="3" id="KW-1185">Reference proteome</keyword>
<gene>
    <name evidence="2" type="ORF">VII00023_12161</name>
</gene>
<evidence type="ECO:0000313" key="3">
    <source>
        <dbReference type="Proteomes" id="UP000004605"/>
    </source>
</evidence>
<feature type="transmembrane region" description="Helical" evidence="1">
    <location>
        <begin position="6"/>
        <end position="22"/>
    </location>
</feature>
<evidence type="ECO:0000313" key="2">
    <source>
        <dbReference type="EMBL" id="EGU34188.1"/>
    </source>
</evidence>
<reference evidence="2 3" key="1">
    <citation type="journal article" date="2012" name="Int. J. Syst. Evol. Microbiol.">
        <title>Vibrio caribbeanicus sp. nov., isolated from the marine sponge Scleritoderma cyanea.</title>
        <authorList>
            <person name="Hoffmann M."/>
            <person name="Monday S.R."/>
            <person name="Allard M.W."/>
            <person name="Strain E.A."/>
            <person name="Whittaker P."/>
            <person name="Naum M."/>
            <person name="McCarthy P.J."/>
            <person name="Lopez J.V."/>
            <person name="Fischer M."/>
            <person name="Brown E.W."/>
        </authorList>
    </citation>
    <scope>NUCLEOTIDE SEQUENCE [LARGE SCALE GENOMIC DNA]</scope>
    <source>
        <strain evidence="2 3">ATCC 700023</strain>
    </source>
</reference>
<organism evidence="2 3">
    <name type="scientific">Vibrio ichthyoenteri ATCC 700023</name>
    <dbReference type="NCBI Taxonomy" id="870968"/>
    <lineage>
        <taxon>Bacteria</taxon>
        <taxon>Pseudomonadati</taxon>
        <taxon>Pseudomonadota</taxon>
        <taxon>Gammaproteobacteria</taxon>
        <taxon>Vibrionales</taxon>
        <taxon>Vibrionaceae</taxon>
        <taxon>Vibrio</taxon>
    </lineage>
</organism>
<accession>F9S604</accession>
<evidence type="ECO:0000256" key="1">
    <source>
        <dbReference type="SAM" id="Phobius"/>
    </source>
</evidence>